<name>A0A396ZD69_9LEPT</name>
<gene>
    <name evidence="2" type="ORF">DLM75_00830</name>
</gene>
<dbReference type="InterPro" id="IPR011448">
    <property type="entry name" value="DUF1554"/>
</dbReference>
<sequence length="258" mass="27185">MPKESKVIIWKFRFRKMQIQIGKYLLVFSVLPFFHSSCTVWPAITTLATTESKKADQNSSFLLLLSAGTVSIIQNTVSSETNPGVAPCATSGIGCALFLSTPMANGGNFGGVAGADAQCANDAIGRNAPGVSSGSTYKALIMSENGTRNLASNWILYPNTIYYSLENSNLRVGITNANAELPGVSDNSLTGGSFTVFTGISKGPPWAPFPGYTCSSWTVGTGAPNYGLVGTTDIANSYIDSGGGIACDYIYSIYCVQR</sequence>
<dbReference type="Pfam" id="PF07588">
    <property type="entry name" value="DUF1554"/>
    <property type="match status" value="1"/>
</dbReference>
<accession>A0A396ZD69</accession>
<dbReference type="Proteomes" id="UP000265798">
    <property type="component" value="Unassembled WGS sequence"/>
</dbReference>
<organism evidence="2 3">
    <name type="scientific">Leptospira stimsonii</name>
    <dbReference type="NCBI Taxonomy" id="2202203"/>
    <lineage>
        <taxon>Bacteria</taxon>
        <taxon>Pseudomonadati</taxon>
        <taxon>Spirochaetota</taxon>
        <taxon>Spirochaetia</taxon>
        <taxon>Leptospirales</taxon>
        <taxon>Leptospiraceae</taxon>
        <taxon>Leptospira</taxon>
    </lineage>
</organism>
<dbReference type="Gene3D" id="3.10.100.10">
    <property type="entry name" value="Mannose-Binding Protein A, subunit A"/>
    <property type="match status" value="1"/>
</dbReference>
<dbReference type="SUPFAM" id="SSF56436">
    <property type="entry name" value="C-type lectin-like"/>
    <property type="match status" value="1"/>
</dbReference>
<reference evidence="3" key="1">
    <citation type="submission" date="2018-05" db="EMBL/GenBank/DDBJ databases">
        <title>Leptospira yasudae sp. nov. and Leptospira stimsonii sp. nov., two pathogenic species of the genus Leptospira isolated from environmental sources.</title>
        <authorList>
            <person name="Casanovas-Massana A."/>
            <person name="Hamond C."/>
            <person name="Santos L.A."/>
            <person name="Hacker K.P."/>
            <person name="Balassiano I."/>
            <person name="Medeiros M.A."/>
            <person name="Reis M.G."/>
            <person name="Ko A.I."/>
            <person name="Wunder E.A."/>
        </authorList>
    </citation>
    <scope>NUCLEOTIDE SEQUENCE [LARGE SCALE GENOMIC DNA]</scope>
    <source>
        <strain evidence="3">Yale</strain>
    </source>
</reference>
<dbReference type="InterPro" id="IPR016186">
    <property type="entry name" value="C-type_lectin-like/link_sf"/>
</dbReference>
<protein>
    <recommendedName>
        <fullName evidence="1">DUF1554 domain-containing protein</fullName>
    </recommendedName>
</protein>
<evidence type="ECO:0000259" key="1">
    <source>
        <dbReference type="Pfam" id="PF07588"/>
    </source>
</evidence>
<proteinExistence type="predicted"/>
<evidence type="ECO:0000313" key="2">
    <source>
        <dbReference type="EMBL" id="RHX91824.1"/>
    </source>
</evidence>
<comment type="caution">
    <text evidence="2">The sequence shown here is derived from an EMBL/GenBank/DDBJ whole genome shotgun (WGS) entry which is preliminary data.</text>
</comment>
<evidence type="ECO:0000313" key="3">
    <source>
        <dbReference type="Proteomes" id="UP000265798"/>
    </source>
</evidence>
<dbReference type="AlphaFoldDB" id="A0A396ZD69"/>
<dbReference type="InterPro" id="IPR016187">
    <property type="entry name" value="CTDL_fold"/>
</dbReference>
<feature type="domain" description="DUF1554" evidence="1">
    <location>
        <begin position="105"/>
        <end position="231"/>
    </location>
</feature>
<dbReference type="EMBL" id="QHCT01000001">
    <property type="protein sequence ID" value="RHX91824.1"/>
    <property type="molecule type" value="Genomic_DNA"/>
</dbReference>